<feature type="region of interest" description="Disordered" evidence="1">
    <location>
        <begin position="43"/>
        <end position="70"/>
    </location>
</feature>
<sequence length="70" mass="7862">MGIHSTRPSRRGAILKRGSGALCRCCTWNQSLDRPVEQYPQSLAGAGRTYMSRPVEQAKESRDARQPHHL</sequence>
<dbReference type="AlphaFoldDB" id="A0A1U7D458"/>
<accession>A0A1U7D458</accession>
<evidence type="ECO:0000313" key="3">
    <source>
        <dbReference type="Proteomes" id="UP000186559"/>
    </source>
</evidence>
<dbReference type="Proteomes" id="UP000186559">
    <property type="component" value="Chromosome"/>
</dbReference>
<gene>
    <name evidence="2" type="ORF">Ga0080559_TMP2092</name>
</gene>
<keyword evidence="3" id="KW-1185">Reference proteome</keyword>
<reference evidence="2 3" key="1">
    <citation type="submission" date="2016-03" db="EMBL/GenBank/DDBJ databases">
        <title>Deep-sea bacteria in the southern Pacific.</title>
        <authorList>
            <person name="Tang K."/>
        </authorList>
    </citation>
    <scope>NUCLEOTIDE SEQUENCE [LARGE SCALE GENOMIC DNA]</scope>
    <source>
        <strain evidence="2 3">JLT2016</strain>
    </source>
</reference>
<feature type="compositionally biased region" description="Basic and acidic residues" evidence="1">
    <location>
        <begin position="56"/>
        <end position="70"/>
    </location>
</feature>
<proteinExistence type="predicted"/>
<dbReference type="EMBL" id="CP014796">
    <property type="protein sequence ID" value="APX22888.1"/>
    <property type="molecule type" value="Genomic_DNA"/>
</dbReference>
<evidence type="ECO:0000313" key="2">
    <source>
        <dbReference type="EMBL" id="APX22888.1"/>
    </source>
</evidence>
<organism evidence="2 3">
    <name type="scientific">Salipiger profundus</name>
    <dbReference type="NCBI Taxonomy" id="1229727"/>
    <lineage>
        <taxon>Bacteria</taxon>
        <taxon>Pseudomonadati</taxon>
        <taxon>Pseudomonadota</taxon>
        <taxon>Alphaproteobacteria</taxon>
        <taxon>Rhodobacterales</taxon>
        <taxon>Roseobacteraceae</taxon>
        <taxon>Salipiger</taxon>
    </lineage>
</organism>
<evidence type="ECO:0000256" key="1">
    <source>
        <dbReference type="SAM" id="MobiDB-lite"/>
    </source>
</evidence>
<dbReference type="KEGG" id="tpro:Ga0080559_TMP2092"/>
<protein>
    <submittedName>
        <fullName evidence="2">Uncharacterized protein</fullName>
    </submittedName>
</protein>
<name>A0A1U7D458_9RHOB</name>